<keyword evidence="1" id="KW-0472">Membrane</keyword>
<protein>
    <recommendedName>
        <fullName evidence="4">Peptidase M50B-like protein</fullName>
    </recommendedName>
</protein>
<reference evidence="2" key="1">
    <citation type="submission" date="2020-09" db="EMBL/GenBank/DDBJ databases">
        <title>New species isolated from human feces.</title>
        <authorList>
            <person name="Kitahara M."/>
            <person name="Shigeno Y."/>
            <person name="Shime M."/>
            <person name="Matsumoto Y."/>
            <person name="Nakamura S."/>
            <person name="Motooka D."/>
            <person name="Fukuoka S."/>
            <person name="Nishikawa H."/>
            <person name="Benno Y."/>
        </authorList>
    </citation>
    <scope>NUCLEOTIDE SEQUENCE</scope>
    <source>
        <strain evidence="2">MM50</strain>
    </source>
</reference>
<keyword evidence="3" id="KW-1185">Reference proteome</keyword>
<dbReference type="KEGG" id="vcop:MM50RIKEN_10520"/>
<dbReference type="EMBL" id="AP023418">
    <property type="protein sequence ID" value="BCK81289.1"/>
    <property type="molecule type" value="Genomic_DNA"/>
</dbReference>
<evidence type="ECO:0000256" key="1">
    <source>
        <dbReference type="SAM" id="Phobius"/>
    </source>
</evidence>
<sequence>MTDAKRGAMLLLLGLFTAVLLYPALHEGGHILVTLLLGGRIREVRLGAAASVLCGGLRHGELAAVAFGGVGLPLALAMLLRPKHFPLWYVVQLVKGISVLAILLSLISLIGCKYGVIVENDDIMNAVRLWPEGRGVCLVLLCAGLLLSVGSICAARPVQRVGEYFGIAKK</sequence>
<gene>
    <name evidence="2" type="ORF">MM50RIKEN_10520</name>
</gene>
<keyword evidence="1" id="KW-1133">Transmembrane helix</keyword>
<feature type="transmembrane region" description="Helical" evidence="1">
    <location>
        <begin position="62"/>
        <end position="80"/>
    </location>
</feature>
<keyword evidence="1" id="KW-0812">Transmembrane</keyword>
<evidence type="ECO:0008006" key="4">
    <source>
        <dbReference type="Google" id="ProtNLM"/>
    </source>
</evidence>
<dbReference type="RefSeq" id="WP_213542040.1">
    <property type="nucleotide sequence ID" value="NZ_AP023418.1"/>
</dbReference>
<organism evidence="2 3">
    <name type="scientific">Vescimonas coprocola</name>
    <dbReference type="NCBI Taxonomy" id="2714355"/>
    <lineage>
        <taxon>Bacteria</taxon>
        <taxon>Bacillati</taxon>
        <taxon>Bacillota</taxon>
        <taxon>Clostridia</taxon>
        <taxon>Eubacteriales</taxon>
        <taxon>Oscillospiraceae</taxon>
        <taxon>Vescimonas</taxon>
    </lineage>
</organism>
<name>A0A810PYW0_9FIRM</name>
<evidence type="ECO:0000313" key="2">
    <source>
        <dbReference type="EMBL" id="BCK81289.1"/>
    </source>
</evidence>
<proteinExistence type="predicted"/>
<feature type="transmembrane region" description="Helical" evidence="1">
    <location>
        <begin position="87"/>
        <end position="116"/>
    </location>
</feature>
<feature type="transmembrane region" description="Helical" evidence="1">
    <location>
        <begin position="136"/>
        <end position="155"/>
    </location>
</feature>
<dbReference type="AlphaFoldDB" id="A0A810PYW0"/>
<accession>A0A810PYW0</accession>
<dbReference type="Proteomes" id="UP000681035">
    <property type="component" value="Chromosome"/>
</dbReference>
<evidence type="ECO:0000313" key="3">
    <source>
        <dbReference type="Proteomes" id="UP000681035"/>
    </source>
</evidence>